<proteinExistence type="predicted"/>
<evidence type="ECO:0000313" key="3">
    <source>
        <dbReference type="Proteomes" id="UP000322165"/>
    </source>
</evidence>
<gene>
    <name evidence="2" type="ORF">F0415_11775</name>
</gene>
<evidence type="ECO:0000313" key="2">
    <source>
        <dbReference type="EMBL" id="KAA2283895.1"/>
    </source>
</evidence>
<comment type="caution">
    <text evidence="2">The sequence shown here is derived from an EMBL/GenBank/DDBJ whole genome shotgun (WGS) entry which is preliminary data.</text>
</comment>
<sequence>MRGWRSLCCPNRSRPSSGLSAAAIALVRQIVGEIEHSHGTRALPEHVREEFDEYLCCRTLEHGFLRVVCEIGNAAEHRLDGAAAHHDQAVDVAGRKDVLGGSRGGLPEPRTAAESRIPQTKTPNRSRLGAEKWWRKANEKEAHHVRVLRDPRRRAAVLQSIRGE</sequence>
<protein>
    <submittedName>
        <fullName evidence="2">Uncharacterized protein</fullName>
    </submittedName>
</protein>
<reference evidence="2 3" key="2">
    <citation type="submission" date="2019-09" db="EMBL/GenBank/DDBJ databases">
        <authorList>
            <person name="Mazur A."/>
        </authorList>
    </citation>
    <scope>NUCLEOTIDE SEQUENCE [LARGE SCALE GENOMIC DNA]</scope>
    <source>
        <strain evidence="2 3">3729k</strain>
    </source>
</reference>
<evidence type="ECO:0000256" key="1">
    <source>
        <dbReference type="SAM" id="MobiDB-lite"/>
    </source>
</evidence>
<feature type="region of interest" description="Disordered" evidence="1">
    <location>
        <begin position="97"/>
        <end position="131"/>
    </location>
</feature>
<name>A0A5B2Z7Q0_9GAMM</name>
<keyword evidence="3" id="KW-1185">Reference proteome</keyword>
<dbReference type="Proteomes" id="UP000322165">
    <property type="component" value="Unassembled WGS sequence"/>
</dbReference>
<organism evidence="2 3">
    <name type="scientific">Arenimonas fontis</name>
    <dbReference type="NCBI Taxonomy" id="2608255"/>
    <lineage>
        <taxon>Bacteria</taxon>
        <taxon>Pseudomonadati</taxon>
        <taxon>Pseudomonadota</taxon>
        <taxon>Gammaproteobacteria</taxon>
        <taxon>Lysobacterales</taxon>
        <taxon>Lysobacteraceae</taxon>
        <taxon>Arenimonas</taxon>
    </lineage>
</organism>
<accession>A0A5B2Z7Q0</accession>
<dbReference type="AlphaFoldDB" id="A0A5B2Z7Q0"/>
<dbReference type="EMBL" id="VUOD01000014">
    <property type="protein sequence ID" value="KAA2283895.1"/>
    <property type="molecule type" value="Genomic_DNA"/>
</dbReference>
<reference evidence="2 3" key="1">
    <citation type="submission" date="2019-09" db="EMBL/GenBank/DDBJ databases">
        <title>Arenimonas chukotkensis sp. nov., a bacterium isolated from Chukotka hot spring, Arctic region, Russia.</title>
        <authorList>
            <person name="Zayulina K.S."/>
            <person name="Prokofeva M.I."/>
            <person name="Elcheninov A.G."/>
            <person name="Novikov A."/>
            <person name="Kochetkova T.V."/>
            <person name="Kublanov I.V."/>
        </authorList>
    </citation>
    <scope>NUCLEOTIDE SEQUENCE [LARGE SCALE GENOMIC DNA]</scope>
    <source>
        <strain evidence="2 3">3729k</strain>
    </source>
</reference>